<keyword evidence="2" id="KW-1185">Reference proteome</keyword>
<comment type="caution">
    <text evidence="1">The sequence shown here is derived from an EMBL/GenBank/DDBJ whole genome shotgun (WGS) entry which is preliminary data.</text>
</comment>
<dbReference type="AlphaFoldDB" id="A0A177AVB1"/>
<evidence type="ECO:0000313" key="2">
    <source>
        <dbReference type="Proteomes" id="UP000078046"/>
    </source>
</evidence>
<dbReference type="EMBL" id="LWCA01001089">
    <property type="protein sequence ID" value="OAF65948.1"/>
    <property type="molecule type" value="Genomic_DNA"/>
</dbReference>
<sequence>MTKQYPINLHTIIKIIFQIGFLLVNLNNHLFHDSQLLVITSDPPADITDRYIDPLSSNEMVKGRLLSDSSNSSDIQNEDKSPLPTRWRRFLKKYDYFYTETDYADSP</sequence>
<gene>
    <name evidence="1" type="ORF">A3Q56_06323</name>
</gene>
<organism evidence="1 2">
    <name type="scientific">Intoshia linei</name>
    <dbReference type="NCBI Taxonomy" id="1819745"/>
    <lineage>
        <taxon>Eukaryota</taxon>
        <taxon>Metazoa</taxon>
        <taxon>Spiralia</taxon>
        <taxon>Lophotrochozoa</taxon>
        <taxon>Mesozoa</taxon>
        <taxon>Orthonectida</taxon>
        <taxon>Rhopaluridae</taxon>
        <taxon>Intoshia</taxon>
    </lineage>
</organism>
<evidence type="ECO:0000313" key="1">
    <source>
        <dbReference type="EMBL" id="OAF65948.1"/>
    </source>
</evidence>
<name>A0A177AVB1_9BILA</name>
<proteinExistence type="predicted"/>
<accession>A0A177AVB1</accession>
<reference evidence="1 2" key="1">
    <citation type="submission" date="2016-04" db="EMBL/GenBank/DDBJ databases">
        <title>The genome of Intoshia linei affirms orthonectids as highly simplified spiralians.</title>
        <authorList>
            <person name="Mikhailov K.V."/>
            <person name="Slusarev G.S."/>
            <person name="Nikitin M.A."/>
            <person name="Logacheva M.D."/>
            <person name="Penin A."/>
            <person name="Aleoshin V."/>
            <person name="Panchin Y.V."/>
        </authorList>
    </citation>
    <scope>NUCLEOTIDE SEQUENCE [LARGE SCALE GENOMIC DNA]</scope>
    <source>
        <strain evidence="1">Intl2013</strain>
        <tissue evidence="1">Whole animal</tissue>
    </source>
</reference>
<dbReference type="Proteomes" id="UP000078046">
    <property type="component" value="Unassembled WGS sequence"/>
</dbReference>
<protein>
    <submittedName>
        <fullName evidence="1">Uncharacterized protein</fullName>
    </submittedName>
</protein>